<accession>A0A8S9U2L4</accession>
<evidence type="ECO:0000313" key="2">
    <source>
        <dbReference type="EMBL" id="KAF4133607.1"/>
    </source>
</evidence>
<gene>
    <name evidence="2" type="ORF">GN958_ATG16944</name>
</gene>
<dbReference type="Proteomes" id="UP000704712">
    <property type="component" value="Unassembled WGS sequence"/>
</dbReference>
<feature type="region of interest" description="Disordered" evidence="1">
    <location>
        <begin position="35"/>
        <end position="73"/>
    </location>
</feature>
<evidence type="ECO:0000313" key="3">
    <source>
        <dbReference type="Proteomes" id="UP000704712"/>
    </source>
</evidence>
<proteinExistence type="predicted"/>
<reference evidence="2" key="1">
    <citation type="submission" date="2020-03" db="EMBL/GenBank/DDBJ databases">
        <title>Hybrid Assembly of Korean Phytophthora infestans isolates.</title>
        <authorList>
            <person name="Prokchorchik M."/>
            <person name="Lee Y."/>
            <person name="Seo J."/>
            <person name="Cho J.-H."/>
            <person name="Park Y.-E."/>
            <person name="Jang D.-C."/>
            <person name="Im J.-S."/>
            <person name="Choi J.-G."/>
            <person name="Park H.-J."/>
            <person name="Lee G.-B."/>
            <person name="Lee Y.-G."/>
            <person name="Hong S.-Y."/>
            <person name="Cho K."/>
            <person name="Sohn K.H."/>
        </authorList>
    </citation>
    <scope>NUCLEOTIDE SEQUENCE</scope>
    <source>
        <strain evidence="2">KR_2_A2</strain>
    </source>
</reference>
<dbReference type="AlphaFoldDB" id="A0A8S9U2L4"/>
<protein>
    <submittedName>
        <fullName evidence="2">Uncharacterized protein</fullName>
    </submittedName>
</protein>
<dbReference type="EMBL" id="JAACNO010002359">
    <property type="protein sequence ID" value="KAF4133607.1"/>
    <property type="molecule type" value="Genomic_DNA"/>
</dbReference>
<name>A0A8S9U2L4_PHYIN</name>
<comment type="caution">
    <text evidence="2">The sequence shown here is derived from an EMBL/GenBank/DDBJ whole genome shotgun (WGS) entry which is preliminary data.</text>
</comment>
<organism evidence="2 3">
    <name type="scientific">Phytophthora infestans</name>
    <name type="common">Potato late blight agent</name>
    <name type="synonym">Botrytis infestans</name>
    <dbReference type="NCBI Taxonomy" id="4787"/>
    <lineage>
        <taxon>Eukaryota</taxon>
        <taxon>Sar</taxon>
        <taxon>Stramenopiles</taxon>
        <taxon>Oomycota</taxon>
        <taxon>Peronosporomycetes</taxon>
        <taxon>Peronosporales</taxon>
        <taxon>Peronosporaceae</taxon>
        <taxon>Phytophthora</taxon>
    </lineage>
</organism>
<sequence length="187" mass="20171">MMFKLHVTTKLLQGASNYLADYIPNEFRKIYKPKLRSDSGGRSQIHRANGTSILGDNGAGSAPHGAATSGCHQATPSNNPYRVLCSQLNAGKATARQRITELIACGLSSALTDGVINLTPALQPQHEPVLQGIRRPSSPRCQRVAVSIEMLRQIITASNMFIAGHRVLCGAAVLGFFFCSRGAEYIY</sequence>
<evidence type="ECO:0000256" key="1">
    <source>
        <dbReference type="SAM" id="MobiDB-lite"/>
    </source>
</evidence>